<evidence type="ECO:0000313" key="4">
    <source>
        <dbReference type="Proteomes" id="UP000243498"/>
    </source>
</evidence>
<evidence type="ECO:0000259" key="2">
    <source>
        <dbReference type="PROSITE" id="PS50048"/>
    </source>
</evidence>
<dbReference type="InterPro" id="IPR053178">
    <property type="entry name" value="Osmoadaptation_assoc"/>
</dbReference>
<evidence type="ECO:0000313" key="3">
    <source>
        <dbReference type="EMBL" id="OAA45569.1"/>
    </source>
</evidence>
<gene>
    <name evidence="3" type="ORF">NOR_03358</name>
</gene>
<dbReference type="Gene3D" id="4.10.240.10">
    <property type="entry name" value="Zn(2)-C6 fungal-type DNA-binding domain"/>
    <property type="match status" value="1"/>
</dbReference>
<dbReference type="OrthoDB" id="4314040at2759"/>
<keyword evidence="4" id="KW-1185">Reference proteome</keyword>
<reference evidence="3 4" key="1">
    <citation type="journal article" date="2016" name="Genome Biol. Evol.">
        <title>Divergent and convergent evolution of fungal pathogenicity.</title>
        <authorList>
            <person name="Shang Y."/>
            <person name="Xiao G."/>
            <person name="Zheng P."/>
            <person name="Cen K."/>
            <person name="Zhan S."/>
            <person name="Wang C."/>
        </authorList>
    </citation>
    <scope>NUCLEOTIDE SEQUENCE [LARGE SCALE GENOMIC DNA]</scope>
    <source>
        <strain evidence="3 4">RCEF 4871</strain>
    </source>
</reference>
<dbReference type="PANTHER" id="PTHR38111">
    <property type="entry name" value="ZN(2)-C6 FUNGAL-TYPE DOMAIN-CONTAINING PROTEIN-RELATED"/>
    <property type="match status" value="1"/>
</dbReference>
<dbReference type="EMBL" id="AZHC01000008">
    <property type="protein sequence ID" value="OAA45569.1"/>
    <property type="molecule type" value="Genomic_DNA"/>
</dbReference>
<feature type="domain" description="Zn(2)-C6 fungal-type" evidence="2">
    <location>
        <begin position="6"/>
        <end position="34"/>
    </location>
</feature>
<evidence type="ECO:0000256" key="1">
    <source>
        <dbReference type="ARBA" id="ARBA00023242"/>
    </source>
</evidence>
<keyword evidence="3" id="KW-0238">DNA-binding</keyword>
<dbReference type="Proteomes" id="UP000243498">
    <property type="component" value="Unassembled WGS sequence"/>
</dbReference>
<dbReference type="InterPro" id="IPR036864">
    <property type="entry name" value="Zn2-C6_fun-type_DNA-bd_sf"/>
</dbReference>
<dbReference type="Pfam" id="PF00172">
    <property type="entry name" value="Zn_clus"/>
    <property type="match status" value="1"/>
</dbReference>
<organism evidence="3 4">
    <name type="scientific">Metarhizium rileyi (strain RCEF 4871)</name>
    <name type="common">Nomuraea rileyi</name>
    <dbReference type="NCBI Taxonomy" id="1649241"/>
    <lineage>
        <taxon>Eukaryota</taxon>
        <taxon>Fungi</taxon>
        <taxon>Dikarya</taxon>
        <taxon>Ascomycota</taxon>
        <taxon>Pezizomycotina</taxon>
        <taxon>Sordariomycetes</taxon>
        <taxon>Hypocreomycetidae</taxon>
        <taxon>Hypocreales</taxon>
        <taxon>Clavicipitaceae</taxon>
        <taxon>Metarhizium</taxon>
    </lineage>
</organism>
<proteinExistence type="predicted"/>
<dbReference type="SMART" id="SM00066">
    <property type="entry name" value="GAL4"/>
    <property type="match status" value="1"/>
</dbReference>
<comment type="caution">
    <text evidence="3">The sequence shown here is derived from an EMBL/GenBank/DDBJ whole genome shotgun (WGS) entry which is preliminary data.</text>
</comment>
<dbReference type="CDD" id="cd00067">
    <property type="entry name" value="GAL4"/>
    <property type="match status" value="1"/>
</dbReference>
<dbReference type="OMA" id="YWREAPE"/>
<dbReference type="PROSITE" id="PS50048">
    <property type="entry name" value="ZN2_CY6_FUNGAL_2"/>
    <property type="match status" value="1"/>
</dbReference>
<dbReference type="InterPro" id="IPR001138">
    <property type="entry name" value="Zn2Cys6_DnaBD"/>
</dbReference>
<dbReference type="PANTHER" id="PTHR38111:SF11">
    <property type="entry name" value="TRANSCRIPTION FACTOR DOMAIN-CONTAINING PROTEIN-RELATED"/>
    <property type="match status" value="1"/>
</dbReference>
<accession>A0A167FPK1</accession>
<dbReference type="AlphaFoldDB" id="A0A167FPK1"/>
<dbReference type="GO" id="GO:0003677">
    <property type="term" value="F:DNA binding"/>
    <property type="evidence" value="ECO:0007669"/>
    <property type="project" value="UniProtKB-KW"/>
</dbReference>
<dbReference type="GO" id="GO:0000981">
    <property type="term" value="F:DNA-binding transcription factor activity, RNA polymerase II-specific"/>
    <property type="evidence" value="ECO:0007669"/>
    <property type="project" value="InterPro"/>
</dbReference>
<name>A0A167FPK1_METRR</name>
<keyword evidence="1" id="KW-0539">Nucleus</keyword>
<sequence>MGRYRGCDNCRKWKKKCDGVQPKCSLCARKNLPCEGVGKQRFKFKHQSSSLSGIADQQLAALPRIARSPSNDASRLVNSIIGLFEARHPGHNLSAIIRTSTVQHIGHSPALDASLTALVSIVDSLAPTGSSRLPLSQPSNRPLQKYTSALGTLRESLGDPSMCYQRHNLLAVFVLSFCHMWMVDGGDKSPGHMDGLAHFVPAVMDRKLEAEDKFADDALKLAAIQLLRSSVFNSNIQIYPWIFKVFDTTAQPRQPTPGPTHVSKTKKPLWPFDLYCLDISVYLMIPQLLRRPRENMKTIELIYYMVKDSYPRCVKHMKPTHNQTTQDRLKHGAFMKVIQVEAQSLHVAIGLTFNAFLRAFCCDSDDVPLADDRITFCADAIELAEQSKSQLPLSAHHVPLSTIAAWCVAEDESSSKARLRQLLEEYRSSYAMVHVLHSAPYWREAPEKLSREIPWFPKYNGDRRRKGAGRGNMSNDGLDSEMYEYCCIL</sequence>
<dbReference type="SUPFAM" id="SSF57701">
    <property type="entry name" value="Zn2/Cys6 DNA-binding domain"/>
    <property type="match status" value="1"/>
</dbReference>
<dbReference type="PROSITE" id="PS00463">
    <property type="entry name" value="ZN2_CY6_FUNGAL_1"/>
    <property type="match status" value="1"/>
</dbReference>
<dbReference type="GO" id="GO:0008270">
    <property type="term" value="F:zinc ion binding"/>
    <property type="evidence" value="ECO:0007669"/>
    <property type="project" value="InterPro"/>
</dbReference>
<protein>
    <submittedName>
        <fullName evidence="3">Zn(2)-C6 fungal-type DNA-binding domain protein</fullName>
    </submittedName>
</protein>